<dbReference type="PROSITE" id="PS00065">
    <property type="entry name" value="D_2_HYDROXYACID_DH_1"/>
    <property type="match status" value="1"/>
</dbReference>
<dbReference type="HOGENOM" id="CLU_019796_1_0_1"/>
<name>A0A0D2BZL7_9EURO</name>
<dbReference type="Gene3D" id="3.40.50.720">
    <property type="entry name" value="NAD(P)-binding Rossmann-like Domain"/>
    <property type="match status" value="2"/>
</dbReference>
<dbReference type="RefSeq" id="XP_016237010.1">
    <property type="nucleotide sequence ID" value="XM_016378333.1"/>
</dbReference>
<dbReference type="PANTHER" id="PTHR43333:SF1">
    <property type="entry name" value="D-ISOMER SPECIFIC 2-HYDROXYACID DEHYDROGENASE NAD-BINDING DOMAIN-CONTAINING PROTEIN"/>
    <property type="match status" value="1"/>
</dbReference>
<dbReference type="CDD" id="cd12163">
    <property type="entry name" value="2-Hacid_dh_5"/>
    <property type="match status" value="1"/>
</dbReference>
<accession>A0A0D2BZL7</accession>
<dbReference type="STRING" id="91928.A0A0D2BZL7"/>
<keyword evidence="5" id="KW-1185">Reference proteome</keyword>
<gene>
    <name evidence="4" type="ORF">PV08_03984</name>
</gene>
<evidence type="ECO:0000313" key="5">
    <source>
        <dbReference type="Proteomes" id="UP000053328"/>
    </source>
</evidence>
<organism evidence="4 5">
    <name type="scientific">Exophiala spinifera</name>
    <dbReference type="NCBI Taxonomy" id="91928"/>
    <lineage>
        <taxon>Eukaryota</taxon>
        <taxon>Fungi</taxon>
        <taxon>Dikarya</taxon>
        <taxon>Ascomycota</taxon>
        <taxon>Pezizomycotina</taxon>
        <taxon>Eurotiomycetes</taxon>
        <taxon>Chaetothyriomycetidae</taxon>
        <taxon>Chaetothyriales</taxon>
        <taxon>Herpotrichiellaceae</taxon>
        <taxon>Exophiala</taxon>
    </lineage>
</organism>
<dbReference type="GO" id="GO:0051287">
    <property type="term" value="F:NAD binding"/>
    <property type="evidence" value="ECO:0007669"/>
    <property type="project" value="InterPro"/>
</dbReference>
<evidence type="ECO:0000256" key="1">
    <source>
        <dbReference type="ARBA" id="ARBA00023002"/>
    </source>
</evidence>
<keyword evidence="1" id="KW-0560">Oxidoreductase</keyword>
<proteinExistence type="predicted"/>
<dbReference type="InterPro" id="IPR029752">
    <property type="entry name" value="D-isomer_DH_CS1"/>
</dbReference>
<dbReference type="Pfam" id="PF02826">
    <property type="entry name" value="2-Hacid_dh_C"/>
    <property type="match status" value="2"/>
</dbReference>
<feature type="domain" description="D-isomer specific 2-hydroxyacid dehydrogenase NAD-binding" evidence="3">
    <location>
        <begin position="224"/>
        <end position="322"/>
    </location>
</feature>
<dbReference type="OrthoDB" id="298012at2759"/>
<reference evidence="4 5" key="1">
    <citation type="submission" date="2015-01" db="EMBL/GenBank/DDBJ databases">
        <title>The Genome Sequence of Exophiala spinifera CBS89968.</title>
        <authorList>
            <consortium name="The Broad Institute Genomics Platform"/>
            <person name="Cuomo C."/>
            <person name="de Hoog S."/>
            <person name="Gorbushina A."/>
            <person name="Stielow B."/>
            <person name="Teixiera M."/>
            <person name="Abouelleil A."/>
            <person name="Chapman S.B."/>
            <person name="Priest M."/>
            <person name="Young S.K."/>
            <person name="Wortman J."/>
            <person name="Nusbaum C."/>
            <person name="Birren B."/>
        </authorList>
    </citation>
    <scope>NUCLEOTIDE SEQUENCE [LARGE SCALE GENOMIC DNA]</scope>
    <source>
        <strain evidence="4 5">CBS 89968</strain>
    </source>
</reference>
<dbReference type="InterPro" id="IPR006140">
    <property type="entry name" value="D-isomer_DH_NAD-bd"/>
</dbReference>
<dbReference type="GO" id="GO:0016491">
    <property type="term" value="F:oxidoreductase activity"/>
    <property type="evidence" value="ECO:0007669"/>
    <property type="project" value="UniProtKB-KW"/>
</dbReference>
<evidence type="ECO:0000256" key="2">
    <source>
        <dbReference type="ARBA" id="ARBA00023027"/>
    </source>
</evidence>
<dbReference type="Proteomes" id="UP000053328">
    <property type="component" value="Unassembled WGS sequence"/>
</dbReference>
<dbReference type="PANTHER" id="PTHR43333">
    <property type="entry name" value="2-HACID_DH_C DOMAIN-CONTAINING PROTEIN"/>
    <property type="match status" value="1"/>
</dbReference>
<dbReference type="GeneID" id="27331067"/>
<keyword evidence="2" id="KW-0520">NAD</keyword>
<protein>
    <recommendedName>
        <fullName evidence="3">D-isomer specific 2-hydroxyacid dehydrogenase NAD-binding domain-containing protein</fullName>
    </recommendedName>
</protein>
<dbReference type="EMBL" id="KN847494">
    <property type="protein sequence ID" value="KIW16794.1"/>
    <property type="molecule type" value="Genomic_DNA"/>
</dbReference>
<sequence>MGSIEKANGLAQDTILIISPGDPRQEIIDGIQSRHPGVKIHWNSMKETPLTVEDIPQNIWDTVTILWGFHVPADAVMPNLRFVQLSSAGADHWASNPHYQDPNTVFCTSNGAHPPQIAEWVIGSWLSHQHQFLKYSNYMKEGYWEPLFQTTFQDSWGLRMGILGYGAIGRQCANLAKALGMDVVAYTARERPTPESRKDDSYCVPGTGDPDGLIPSKWFHGTTQESVNHFLDQDLDIVVICLPLTASTRNMISRQQFEILAKKKTFLSNIARGGHVNTEDLIEALEKGMIRGAAVDVTNPEPLPKEHPLWKAPNLLITPHVSWSSTNHWSRVYAIFEHNLGVLAGNKGNFVNKVDKQRHY</sequence>
<dbReference type="InterPro" id="IPR036291">
    <property type="entry name" value="NAD(P)-bd_dom_sf"/>
</dbReference>
<feature type="domain" description="D-isomer specific 2-hydroxyacid dehydrogenase NAD-binding" evidence="3">
    <location>
        <begin position="125"/>
        <end position="194"/>
    </location>
</feature>
<dbReference type="VEuPathDB" id="FungiDB:PV08_03984"/>
<evidence type="ECO:0000259" key="3">
    <source>
        <dbReference type="Pfam" id="PF02826"/>
    </source>
</evidence>
<evidence type="ECO:0000313" key="4">
    <source>
        <dbReference type="EMBL" id="KIW16794.1"/>
    </source>
</evidence>
<dbReference type="AlphaFoldDB" id="A0A0D2BZL7"/>
<dbReference type="SUPFAM" id="SSF51735">
    <property type="entry name" value="NAD(P)-binding Rossmann-fold domains"/>
    <property type="match status" value="1"/>
</dbReference>